<evidence type="ECO:0000256" key="14">
    <source>
        <dbReference type="ARBA" id="ARBA00038036"/>
    </source>
</evidence>
<keyword evidence="10 16" id="KW-0418">Kinase</keyword>
<dbReference type="InterPro" id="IPR043129">
    <property type="entry name" value="ATPase_NBD"/>
</dbReference>
<comment type="cofactor">
    <cofactor evidence="2">
        <name>K(+)</name>
        <dbReference type="ChEBI" id="CHEBI:29103"/>
    </cofactor>
</comment>
<evidence type="ECO:0000256" key="10">
    <source>
        <dbReference type="ARBA" id="ARBA00022777"/>
    </source>
</evidence>
<comment type="subunit">
    <text evidence="5 16">Homodimer.</text>
</comment>
<evidence type="ECO:0000256" key="12">
    <source>
        <dbReference type="ARBA" id="ARBA00022958"/>
    </source>
</evidence>
<gene>
    <name evidence="16" type="primary">coaX</name>
    <name evidence="17" type="ORF">ENK44_14830</name>
</gene>
<dbReference type="GO" id="GO:0004594">
    <property type="term" value="F:pantothenate kinase activity"/>
    <property type="evidence" value="ECO:0007669"/>
    <property type="project" value="UniProtKB-UniRule"/>
</dbReference>
<evidence type="ECO:0000256" key="13">
    <source>
        <dbReference type="ARBA" id="ARBA00022993"/>
    </source>
</evidence>
<comment type="function">
    <text evidence="16">Catalyzes the phosphorylation of pantothenate (Pan), the first step in CoA biosynthesis.</text>
</comment>
<dbReference type="UniPathway" id="UPA00241">
    <property type="reaction ID" value="UER00352"/>
</dbReference>
<organism evidence="17">
    <name type="scientific">Caldithrix abyssi</name>
    <dbReference type="NCBI Taxonomy" id="187145"/>
    <lineage>
        <taxon>Bacteria</taxon>
        <taxon>Pseudomonadati</taxon>
        <taxon>Calditrichota</taxon>
        <taxon>Calditrichia</taxon>
        <taxon>Calditrichales</taxon>
        <taxon>Calditrichaceae</taxon>
        <taxon>Caldithrix</taxon>
    </lineage>
</organism>
<proteinExistence type="inferred from homology"/>
<dbReference type="Gene3D" id="3.30.420.40">
    <property type="match status" value="2"/>
</dbReference>
<feature type="active site" description="Proton acceptor" evidence="16">
    <location>
        <position position="109"/>
    </location>
</feature>
<evidence type="ECO:0000256" key="9">
    <source>
        <dbReference type="ARBA" id="ARBA00022741"/>
    </source>
</evidence>
<reference evidence="17" key="1">
    <citation type="journal article" date="2020" name="mSystems">
        <title>Genome- and Community-Level Interaction Insights into Carbon Utilization and Element Cycling Functions of Hydrothermarchaeota in Hydrothermal Sediment.</title>
        <authorList>
            <person name="Zhou Z."/>
            <person name="Liu Y."/>
            <person name="Xu W."/>
            <person name="Pan J."/>
            <person name="Luo Z.H."/>
            <person name="Li M."/>
        </authorList>
    </citation>
    <scope>NUCLEOTIDE SEQUENCE [LARGE SCALE GENOMIC DNA]</scope>
    <source>
        <strain evidence="17">HyVt-577</strain>
    </source>
</reference>
<dbReference type="HAMAP" id="MF_01274">
    <property type="entry name" value="Pantothen_kinase_3"/>
    <property type="match status" value="1"/>
</dbReference>
<dbReference type="CDD" id="cd24015">
    <property type="entry name" value="ASKHA_NBD_PanK-III"/>
    <property type="match status" value="1"/>
</dbReference>
<dbReference type="NCBIfam" id="NF009855">
    <property type="entry name" value="PRK13321.1"/>
    <property type="match status" value="1"/>
</dbReference>
<dbReference type="EMBL" id="DRQG01000142">
    <property type="protein sequence ID" value="HGY56980.1"/>
    <property type="molecule type" value="Genomic_DNA"/>
</dbReference>
<comment type="catalytic activity">
    <reaction evidence="1 16">
        <text>(R)-pantothenate + ATP = (R)-4'-phosphopantothenate + ADP + H(+)</text>
        <dbReference type="Rhea" id="RHEA:16373"/>
        <dbReference type="ChEBI" id="CHEBI:10986"/>
        <dbReference type="ChEBI" id="CHEBI:15378"/>
        <dbReference type="ChEBI" id="CHEBI:29032"/>
        <dbReference type="ChEBI" id="CHEBI:30616"/>
        <dbReference type="ChEBI" id="CHEBI:456216"/>
        <dbReference type="EC" id="2.7.1.33"/>
    </reaction>
</comment>
<comment type="subcellular location">
    <subcellularLocation>
        <location evidence="3 16">Cytoplasm</location>
    </subcellularLocation>
</comment>
<dbReference type="NCBIfam" id="NF009848">
    <property type="entry name" value="PRK13318.1-6"/>
    <property type="match status" value="1"/>
</dbReference>
<sequence>MLVAIDIGNTHTVVGIFKGRELLYHWRIMSDLTRTEDEIGAMLLYLFEQRQFDPAAVDGVCISSVVPDLTPIYQMMSKRYLNNKALIIHSGLKLDMGLKYLEPKAIGADRLCNAVAGIEKYGRPLIIIDFGTATTFDCINAAGEYLGGAIAPGIQSSFDALHQKTAKLPRVDSRFPVNVIGRTTEESIQSGIMRGSVHLVEGLITEIKEELGGESTVIATGGLAGKIAEHTSSIDKVDYYLSLDGIASIYYKNVSDQTIH</sequence>
<dbReference type="AlphaFoldDB" id="A0A7V4U2R5"/>
<comment type="similarity">
    <text evidence="14 16">Belongs to the type III pantothenate kinase family.</text>
</comment>
<evidence type="ECO:0000256" key="11">
    <source>
        <dbReference type="ARBA" id="ARBA00022840"/>
    </source>
</evidence>
<name>A0A7V4U2R5_CALAY</name>
<feature type="binding site" evidence="16">
    <location>
        <begin position="6"/>
        <end position="13"/>
    </location>
    <ligand>
        <name>ATP</name>
        <dbReference type="ChEBI" id="CHEBI:30616"/>
    </ligand>
</feature>
<feature type="binding site" evidence="16">
    <location>
        <position position="132"/>
    </location>
    <ligand>
        <name>ATP</name>
        <dbReference type="ChEBI" id="CHEBI:30616"/>
    </ligand>
</feature>
<evidence type="ECO:0000256" key="2">
    <source>
        <dbReference type="ARBA" id="ARBA00001958"/>
    </source>
</evidence>
<comment type="caution">
    <text evidence="17">The sequence shown here is derived from an EMBL/GenBank/DDBJ whole genome shotgun (WGS) entry which is preliminary data.</text>
</comment>
<evidence type="ECO:0000256" key="5">
    <source>
        <dbReference type="ARBA" id="ARBA00011738"/>
    </source>
</evidence>
<dbReference type="Proteomes" id="UP000885779">
    <property type="component" value="Unassembled WGS sequence"/>
</dbReference>
<dbReference type="PANTHER" id="PTHR34265">
    <property type="entry name" value="TYPE III PANTOTHENATE KINASE"/>
    <property type="match status" value="1"/>
</dbReference>
<protein>
    <recommendedName>
        <fullName evidence="15 16">Type III pantothenate kinase</fullName>
        <ecNumber evidence="6 16">2.7.1.33</ecNumber>
    </recommendedName>
    <alternativeName>
        <fullName evidence="16">PanK-III</fullName>
    </alternativeName>
    <alternativeName>
        <fullName evidence="16">Pantothenic acid kinase</fullName>
    </alternativeName>
</protein>
<feature type="binding site" evidence="16">
    <location>
        <position position="129"/>
    </location>
    <ligand>
        <name>K(+)</name>
        <dbReference type="ChEBI" id="CHEBI:29103"/>
    </ligand>
</feature>
<dbReference type="InterPro" id="IPR004619">
    <property type="entry name" value="Type_III_PanK"/>
</dbReference>
<keyword evidence="7 16" id="KW-0963">Cytoplasm</keyword>
<keyword evidence="11 16" id="KW-0067">ATP-binding</keyword>
<evidence type="ECO:0000256" key="6">
    <source>
        <dbReference type="ARBA" id="ARBA00012102"/>
    </source>
</evidence>
<dbReference type="EC" id="2.7.1.33" evidence="6 16"/>
<evidence type="ECO:0000256" key="4">
    <source>
        <dbReference type="ARBA" id="ARBA00005225"/>
    </source>
</evidence>
<evidence type="ECO:0000256" key="16">
    <source>
        <dbReference type="HAMAP-Rule" id="MF_01274"/>
    </source>
</evidence>
<keyword evidence="9 16" id="KW-0547">Nucleotide-binding</keyword>
<dbReference type="Pfam" id="PF03309">
    <property type="entry name" value="Pan_kinase"/>
    <property type="match status" value="1"/>
</dbReference>
<evidence type="ECO:0000256" key="7">
    <source>
        <dbReference type="ARBA" id="ARBA00022490"/>
    </source>
</evidence>
<dbReference type="GO" id="GO:0005524">
    <property type="term" value="F:ATP binding"/>
    <property type="evidence" value="ECO:0007669"/>
    <property type="project" value="UniProtKB-UniRule"/>
</dbReference>
<dbReference type="GO" id="GO:0005737">
    <property type="term" value="C:cytoplasm"/>
    <property type="evidence" value="ECO:0007669"/>
    <property type="project" value="UniProtKB-SubCell"/>
</dbReference>
<dbReference type="GO" id="GO:0046872">
    <property type="term" value="F:metal ion binding"/>
    <property type="evidence" value="ECO:0007669"/>
    <property type="project" value="UniProtKB-KW"/>
</dbReference>
<keyword evidence="12 16" id="KW-0630">Potassium</keyword>
<dbReference type="GO" id="GO:0015937">
    <property type="term" value="P:coenzyme A biosynthetic process"/>
    <property type="evidence" value="ECO:0007669"/>
    <property type="project" value="UniProtKB-UniRule"/>
</dbReference>
<dbReference type="NCBIfam" id="TIGR00671">
    <property type="entry name" value="baf"/>
    <property type="match status" value="1"/>
</dbReference>
<feature type="binding site" evidence="16">
    <location>
        <begin position="107"/>
        <end position="110"/>
    </location>
    <ligand>
        <name>substrate</name>
    </ligand>
</feature>
<accession>A0A7V4U2R5</accession>
<feature type="binding site" evidence="16">
    <location>
        <position position="100"/>
    </location>
    <ligand>
        <name>substrate</name>
    </ligand>
</feature>
<evidence type="ECO:0000256" key="1">
    <source>
        <dbReference type="ARBA" id="ARBA00001206"/>
    </source>
</evidence>
<evidence type="ECO:0000256" key="3">
    <source>
        <dbReference type="ARBA" id="ARBA00004496"/>
    </source>
</evidence>
<comment type="cofactor">
    <cofactor evidence="16">
        <name>NH4(+)</name>
        <dbReference type="ChEBI" id="CHEBI:28938"/>
    </cofactor>
    <cofactor evidence="16">
        <name>K(+)</name>
        <dbReference type="ChEBI" id="CHEBI:29103"/>
    </cofactor>
    <text evidence="16">A monovalent cation. Ammonium or potassium.</text>
</comment>
<dbReference type="PANTHER" id="PTHR34265:SF1">
    <property type="entry name" value="TYPE III PANTOTHENATE KINASE"/>
    <property type="match status" value="1"/>
</dbReference>
<comment type="pathway">
    <text evidence="4 16">Cofactor biosynthesis; coenzyme A biosynthesis; CoA from (R)-pantothenate: step 1/5.</text>
</comment>
<keyword evidence="13 16" id="KW-0173">Coenzyme A biosynthesis</keyword>
<evidence type="ECO:0000256" key="8">
    <source>
        <dbReference type="ARBA" id="ARBA00022679"/>
    </source>
</evidence>
<dbReference type="SUPFAM" id="SSF53067">
    <property type="entry name" value="Actin-like ATPase domain"/>
    <property type="match status" value="2"/>
</dbReference>
<evidence type="ECO:0000313" key="17">
    <source>
        <dbReference type="EMBL" id="HGY56980.1"/>
    </source>
</evidence>
<keyword evidence="8 16" id="KW-0808">Transferase</keyword>
<keyword evidence="16" id="KW-0479">Metal-binding</keyword>
<feature type="binding site" evidence="16">
    <location>
        <position position="184"/>
    </location>
    <ligand>
        <name>substrate</name>
    </ligand>
</feature>
<evidence type="ECO:0000256" key="15">
    <source>
        <dbReference type="ARBA" id="ARBA00040883"/>
    </source>
</evidence>